<keyword evidence="8" id="KW-0496">Mitochondrion</keyword>
<proteinExistence type="inferred from homology"/>
<dbReference type="Pfam" id="PF00153">
    <property type="entry name" value="Mito_carr"/>
    <property type="match status" value="3"/>
</dbReference>
<dbReference type="Proteomes" id="UP001212841">
    <property type="component" value="Unassembled WGS sequence"/>
</dbReference>
<dbReference type="SUPFAM" id="SSF103506">
    <property type="entry name" value="Mitochondrial carrier"/>
    <property type="match status" value="1"/>
</dbReference>
<evidence type="ECO:0000256" key="3">
    <source>
        <dbReference type="ARBA" id="ARBA00022448"/>
    </source>
</evidence>
<dbReference type="GO" id="GO:0005743">
    <property type="term" value="C:mitochondrial inner membrane"/>
    <property type="evidence" value="ECO:0007669"/>
    <property type="project" value="UniProtKB-SubCell"/>
</dbReference>
<evidence type="ECO:0000256" key="7">
    <source>
        <dbReference type="ARBA" id="ARBA00022989"/>
    </source>
</evidence>
<evidence type="ECO:0000256" key="2">
    <source>
        <dbReference type="ARBA" id="ARBA00006375"/>
    </source>
</evidence>
<evidence type="ECO:0000256" key="10">
    <source>
        <dbReference type="PROSITE-ProRule" id="PRU00282"/>
    </source>
</evidence>
<keyword evidence="9 10" id="KW-0472">Membrane</keyword>
<dbReference type="AlphaFoldDB" id="A0AAD5SH51"/>
<comment type="similarity">
    <text evidence="2 11">Belongs to the mitochondrial carrier (TC 2.A.29) family.</text>
</comment>
<keyword evidence="13" id="KW-1185">Reference proteome</keyword>
<dbReference type="EMBL" id="JADGJD010000228">
    <property type="protein sequence ID" value="KAJ3053195.1"/>
    <property type="molecule type" value="Genomic_DNA"/>
</dbReference>
<dbReference type="InterPro" id="IPR002067">
    <property type="entry name" value="MCP"/>
</dbReference>
<dbReference type="PROSITE" id="PS50920">
    <property type="entry name" value="SOLCAR"/>
    <property type="match status" value="3"/>
</dbReference>
<protein>
    <submittedName>
        <fullName evidence="12">Mitochondrial 2-oxoglutarate/malate carrier protein</fullName>
    </submittedName>
</protein>
<evidence type="ECO:0000256" key="6">
    <source>
        <dbReference type="ARBA" id="ARBA00022792"/>
    </source>
</evidence>
<evidence type="ECO:0000256" key="1">
    <source>
        <dbReference type="ARBA" id="ARBA00004448"/>
    </source>
</evidence>
<evidence type="ECO:0000313" key="13">
    <source>
        <dbReference type="Proteomes" id="UP001212841"/>
    </source>
</evidence>
<sequence>MDQHKSLWGVVEPFVFGGLAGMAATVCIQPVDMVKVRIQLAGEGSKQTIRTNPFHLASTIIRQESLPTLYKGLSAGLLRQATYTTARMGLFNSFLSYFKSQNGPNQPVSFGQRAMAGLAAGGLGALVGTPADLALVRMQSDGTLPVEKRANYKGVGDALGRIARTEGVGALWNGAGPTVVRAMALNLGMLATYSEAKHQLEHHIGPSLTTTLGASAIAGFFASFLSLPFDFVKTRLQKQRPDAMGKLPYGGSLDCAAKVAKREGVGAFYKGFSVYYFRIAPHAMITLLIADGLNAVAKHYSS</sequence>
<dbReference type="PANTHER" id="PTHR45618">
    <property type="entry name" value="MITOCHONDRIAL DICARBOXYLATE CARRIER-RELATED"/>
    <property type="match status" value="1"/>
</dbReference>
<gene>
    <name evidence="12" type="primary">MIC33</name>
    <name evidence="12" type="ORF">HK097_004822</name>
</gene>
<evidence type="ECO:0000256" key="4">
    <source>
        <dbReference type="ARBA" id="ARBA00022692"/>
    </source>
</evidence>
<dbReference type="InterPro" id="IPR023395">
    <property type="entry name" value="MCP_dom_sf"/>
</dbReference>
<keyword evidence="7" id="KW-1133">Transmembrane helix</keyword>
<evidence type="ECO:0000256" key="9">
    <source>
        <dbReference type="ARBA" id="ARBA00023136"/>
    </source>
</evidence>
<dbReference type="InterPro" id="IPR050391">
    <property type="entry name" value="Mito_Metabolite_Transporter"/>
</dbReference>
<evidence type="ECO:0000256" key="11">
    <source>
        <dbReference type="RuleBase" id="RU000488"/>
    </source>
</evidence>
<comment type="caution">
    <text evidence="12">The sequence shown here is derived from an EMBL/GenBank/DDBJ whole genome shotgun (WGS) entry which is preliminary data.</text>
</comment>
<dbReference type="GO" id="GO:0055085">
    <property type="term" value="P:transmembrane transport"/>
    <property type="evidence" value="ECO:0007669"/>
    <property type="project" value="InterPro"/>
</dbReference>
<evidence type="ECO:0000256" key="8">
    <source>
        <dbReference type="ARBA" id="ARBA00023128"/>
    </source>
</evidence>
<feature type="repeat" description="Solcar" evidence="10">
    <location>
        <begin position="108"/>
        <end position="199"/>
    </location>
</feature>
<keyword evidence="4 10" id="KW-0812">Transmembrane</keyword>
<dbReference type="PRINTS" id="PR00926">
    <property type="entry name" value="MITOCARRIER"/>
</dbReference>
<accession>A0AAD5SH51</accession>
<keyword evidence="5" id="KW-0677">Repeat</keyword>
<reference evidence="12" key="1">
    <citation type="submission" date="2020-05" db="EMBL/GenBank/DDBJ databases">
        <title>Phylogenomic resolution of chytrid fungi.</title>
        <authorList>
            <person name="Stajich J.E."/>
            <person name="Amses K."/>
            <person name="Simmons R."/>
            <person name="Seto K."/>
            <person name="Myers J."/>
            <person name="Bonds A."/>
            <person name="Quandt C.A."/>
            <person name="Barry K."/>
            <person name="Liu P."/>
            <person name="Grigoriev I."/>
            <person name="Longcore J.E."/>
            <person name="James T.Y."/>
        </authorList>
    </citation>
    <scope>NUCLEOTIDE SEQUENCE</scope>
    <source>
        <strain evidence="12">JEL0318</strain>
    </source>
</reference>
<dbReference type="FunFam" id="1.50.40.10:FF:000009">
    <property type="entry name" value="Mitochondrial 2-oxoglutarate/malate carrier protein"/>
    <property type="match status" value="1"/>
</dbReference>
<organism evidence="12 13">
    <name type="scientific">Rhizophlyctis rosea</name>
    <dbReference type="NCBI Taxonomy" id="64517"/>
    <lineage>
        <taxon>Eukaryota</taxon>
        <taxon>Fungi</taxon>
        <taxon>Fungi incertae sedis</taxon>
        <taxon>Chytridiomycota</taxon>
        <taxon>Chytridiomycota incertae sedis</taxon>
        <taxon>Chytridiomycetes</taxon>
        <taxon>Rhizophlyctidales</taxon>
        <taxon>Rhizophlyctidaceae</taxon>
        <taxon>Rhizophlyctis</taxon>
    </lineage>
</organism>
<evidence type="ECO:0000313" key="12">
    <source>
        <dbReference type="EMBL" id="KAJ3053195.1"/>
    </source>
</evidence>
<feature type="repeat" description="Solcar" evidence="10">
    <location>
        <begin position="8"/>
        <end position="97"/>
    </location>
</feature>
<dbReference type="InterPro" id="IPR018108">
    <property type="entry name" value="MCP_transmembrane"/>
</dbReference>
<evidence type="ECO:0000256" key="5">
    <source>
        <dbReference type="ARBA" id="ARBA00022737"/>
    </source>
</evidence>
<dbReference type="Gene3D" id="1.50.40.10">
    <property type="entry name" value="Mitochondrial carrier domain"/>
    <property type="match status" value="1"/>
</dbReference>
<keyword evidence="3 11" id="KW-0813">Transport</keyword>
<feature type="repeat" description="Solcar" evidence="10">
    <location>
        <begin position="206"/>
        <end position="296"/>
    </location>
</feature>
<keyword evidence="6" id="KW-0999">Mitochondrion inner membrane</keyword>
<comment type="subcellular location">
    <subcellularLocation>
        <location evidence="1">Mitochondrion inner membrane</location>
        <topology evidence="1">Multi-pass membrane protein</topology>
    </subcellularLocation>
</comment>
<name>A0AAD5SH51_9FUNG</name>